<organism evidence="1 2">
    <name type="scientific">Streptomyces xanthii</name>
    <dbReference type="NCBI Taxonomy" id="2768069"/>
    <lineage>
        <taxon>Bacteria</taxon>
        <taxon>Bacillati</taxon>
        <taxon>Actinomycetota</taxon>
        <taxon>Actinomycetes</taxon>
        <taxon>Kitasatosporales</taxon>
        <taxon>Streptomycetaceae</taxon>
        <taxon>Streptomyces</taxon>
    </lineage>
</organism>
<gene>
    <name evidence="1" type="ORF">IAG42_12670</name>
</gene>
<sequence>MSEPRRPVRMCARCERLTSDPVLVHEVFAPTGPGFNVYACPDCARHYPPLIDPLELLPPAP</sequence>
<reference evidence="1 2" key="1">
    <citation type="submission" date="2020-09" db="EMBL/GenBank/DDBJ databases">
        <title>A novel species.</title>
        <authorList>
            <person name="Gao J."/>
        </authorList>
    </citation>
    <scope>NUCLEOTIDE SEQUENCE [LARGE SCALE GENOMIC DNA]</scope>
    <source>
        <strain evidence="1 2">CRXT-Y-14</strain>
    </source>
</reference>
<evidence type="ECO:0000313" key="1">
    <source>
        <dbReference type="EMBL" id="QNS09141.1"/>
    </source>
</evidence>
<dbReference type="KEGG" id="sxn:IAG42_12670"/>
<dbReference type="AlphaFoldDB" id="A0A7H1BK86"/>
<proteinExistence type="predicted"/>
<dbReference type="Proteomes" id="UP000516428">
    <property type="component" value="Chromosome"/>
</dbReference>
<protein>
    <submittedName>
        <fullName evidence="1">Uncharacterized protein</fullName>
    </submittedName>
</protein>
<keyword evidence="2" id="KW-1185">Reference proteome</keyword>
<accession>A0A7H1BK86</accession>
<evidence type="ECO:0000313" key="2">
    <source>
        <dbReference type="Proteomes" id="UP000516428"/>
    </source>
</evidence>
<dbReference type="RefSeq" id="WP_188341796.1">
    <property type="nucleotide sequence ID" value="NZ_CP061281.1"/>
</dbReference>
<dbReference type="EMBL" id="CP061281">
    <property type="protein sequence ID" value="QNS09141.1"/>
    <property type="molecule type" value="Genomic_DNA"/>
</dbReference>
<name>A0A7H1BK86_9ACTN</name>